<organism evidence="2 3">
    <name type="scientific">Aspergillus sclerotialis</name>
    <dbReference type="NCBI Taxonomy" id="2070753"/>
    <lineage>
        <taxon>Eukaryota</taxon>
        <taxon>Fungi</taxon>
        <taxon>Dikarya</taxon>
        <taxon>Ascomycota</taxon>
        <taxon>Pezizomycotina</taxon>
        <taxon>Eurotiomycetes</taxon>
        <taxon>Eurotiomycetidae</taxon>
        <taxon>Eurotiales</taxon>
        <taxon>Aspergillaceae</taxon>
        <taxon>Aspergillus</taxon>
        <taxon>Aspergillus subgen. Polypaecilum</taxon>
    </lineage>
</organism>
<evidence type="ECO:0000256" key="1">
    <source>
        <dbReference type="SAM" id="MobiDB-lite"/>
    </source>
</evidence>
<accession>A0A3A2ZH31</accession>
<dbReference type="Proteomes" id="UP000266188">
    <property type="component" value="Unassembled WGS sequence"/>
</dbReference>
<sequence length="157" mass="17557">MSDFNWDDILEDRRREEVLDACRMLSKAQQSSYVVREGISAMMETLQKHWHHNREKSRDIGFPGSEQYPPGPIITVPLETERLRAIPSHNLGRSDIDFTGNGAPQSDAPNAAANDGDRHLEDIWSDLLDQGGSFLSEGPEWIDLLTQLTNVAGPSSN</sequence>
<evidence type="ECO:0000313" key="3">
    <source>
        <dbReference type="Proteomes" id="UP000266188"/>
    </source>
</evidence>
<dbReference type="STRING" id="2070753.A0A3A2ZH31"/>
<keyword evidence="3" id="KW-1185">Reference proteome</keyword>
<protein>
    <submittedName>
        <fullName evidence="2">Uncharacterized protein</fullName>
    </submittedName>
</protein>
<proteinExistence type="predicted"/>
<evidence type="ECO:0000313" key="2">
    <source>
        <dbReference type="EMBL" id="RJE22316.1"/>
    </source>
</evidence>
<gene>
    <name evidence="2" type="ORF">PHISCL_05360</name>
</gene>
<name>A0A3A2ZH31_9EURO</name>
<dbReference type="OrthoDB" id="4495714at2759"/>
<dbReference type="EMBL" id="MVGC01000175">
    <property type="protein sequence ID" value="RJE22316.1"/>
    <property type="molecule type" value="Genomic_DNA"/>
</dbReference>
<reference evidence="3" key="1">
    <citation type="submission" date="2017-02" db="EMBL/GenBank/DDBJ databases">
        <authorList>
            <person name="Tafer H."/>
            <person name="Lopandic K."/>
        </authorList>
    </citation>
    <scope>NUCLEOTIDE SEQUENCE [LARGE SCALE GENOMIC DNA]</scope>
    <source>
        <strain evidence="3">CBS 366.77</strain>
    </source>
</reference>
<feature type="region of interest" description="Disordered" evidence="1">
    <location>
        <begin position="91"/>
        <end position="116"/>
    </location>
</feature>
<comment type="caution">
    <text evidence="2">The sequence shown here is derived from an EMBL/GenBank/DDBJ whole genome shotgun (WGS) entry which is preliminary data.</text>
</comment>
<dbReference type="AlphaFoldDB" id="A0A3A2ZH31"/>